<accession>A0AAN6PBI3</accession>
<evidence type="ECO:0000313" key="1">
    <source>
        <dbReference type="EMBL" id="KAK4032957.1"/>
    </source>
</evidence>
<organism evidence="1 2">
    <name type="scientific">Parachaetomium inaequale</name>
    <dbReference type="NCBI Taxonomy" id="2588326"/>
    <lineage>
        <taxon>Eukaryota</taxon>
        <taxon>Fungi</taxon>
        <taxon>Dikarya</taxon>
        <taxon>Ascomycota</taxon>
        <taxon>Pezizomycotina</taxon>
        <taxon>Sordariomycetes</taxon>
        <taxon>Sordariomycetidae</taxon>
        <taxon>Sordariales</taxon>
        <taxon>Chaetomiaceae</taxon>
        <taxon>Parachaetomium</taxon>
    </lineage>
</organism>
<sequence>LLQLTTVKNTLLLVLEVWRRGEEMRRRMKFQPRERASEEKKLCTLYNDLFKYLPPEIQIKAPEPLKTKSFLGLHISGGLYPQNLQAVVKLV</sequence>
<gene>
    <name evidence="1" type="ORF">C8A01DRAFT_40609</name>
</gene>
<feature type="non-terminal residue" evidence="1">
    <location>
        <position position="1"/>
    </location>
</feature>
<name>A0AAN6PBI3_9PEZI</name>
<dbReference type="AlphaFoldDB" id="A0AAN6PBI3"/>
<reference evidence="2" key="1">
    <citation type="journal article" date="2023" name="Mol. Phylogenet. Evol.">
        <title>Genome-scale phylogeny and comparative genomics of the fungal order Sordariales.</title>
        <authorList>
            <person name="Hensen N."/>
            <person name="Bonometti L."/>
            <person name="Westerberg I."/>
            <person name="Brannstrom I.O."/>
            <person name="Guillou S."/>
            <person name="Cros-Aarteil S."/>
            <person name="Calhoun S."/>
            <person name="Haridas S."/>
            <person name="Kuo A."/>
            <person name="Mondo S."/>
            <person name="Pangilinan J."/>
            <person name="Riley R."/>
            <person name="LaButti K."/>
            <person name="Andreopoulos B."/>
            <person name="Lipzen A."/>
            <person name="Chen C."/>
            <person name="Yan M."/>
            <person name="Daum C."/>
            <person name="Ng V."/>
            <person name="Clum A."/>
            <person name="Steindorff A."/>
            <person name="Ohm R.A."/>
            <person name="Martin F."/>
            <person name="Silar P."/>
            <person name="Natvig D.O."/>
            <person name="Lalanne C."/>
            <person name="Gautier V."/>
            <person name="Ament-Velasquez S.L."/>
            <person name="Kruys A."/>
            <person name="Hutchinson M.I."/>
            <person name="Powell A.J."/>
            <person name="Barry K."/>
            <person name="Miller A.N."/>
            <person name="Grigoriev I.V."/>
            <person name="Debuchy R."/>
            <person name="Gladieux P."/>
            <person name="Hiltunen Thoren M."/>
            <person name="Johannesson H."/>
        </authorList>
    </citation>
    <scope>NUCLEOTIDE SEQUENCE [LARGE SCALE GENOMIC DNA]</scope>
    <source>
        <strain evidence="2">CBS 284.82</strain>
    </source>
</reference>
<dbReference type="Proteomes" id="UP001303115">
    <property type="component" value="Unassembled WGS sequence"/>
</dbReference>
<comment type="caution">
    <text evidence="1">The sequence shown here is derived from an EMBL/GenBank/DDBJ whole genome shotgun (WGS) entry which is preliminary data.</text>
</comment>
<protein>
    <submittedName>
        <fullName evidence="1">Uncharacterized protein</fullName>
    </submittedName>
</protein>
<keyword evidence="2" id="KW-1185">Reference proteome</keyword>
<dbReference type="EMBL" id="MU854562">
    <property type="protein sequence ID" value="KAK4032957.1"/>
    <property type="molecule type" value="Genomic_DNA"/>
</dbReference>
<proteinExistence type="predicted"/>
<evidence type="ECO:0000313" key="2">
    <source>
        <dbReference type="Proteomes" id="UP001303115"/>
    </source>
</evidence>